<keyword evidence="1" id="KW-0732">Signal</keyword>
<dbReference type="EMBL" id="WFLM01000001">
    <property type="protein sequence ID" value="KAB8040823.1"/>
    <property type="molecule type" value="Genomic_DNA"/>
</dbReference>
<proteinExistence type="predicted"/>
<evidence type="ECO:0000313" key="3">
    <source>
        <dbReference type="Proteomes" id="UP000437748"/>
    </source>
</evidence>
<feature type="signal peptide" evidence="1">
    <location>
        <begin position="1"/>
        <end position="20"/>
    </location>
</feature>
<feature type="chain" id="PRO_5027115736" evidence="1">
    <location>
        <begin position="21"/>
        <end position="254"/>
    </location>
</feature>
<evidence type="ECO:0000256" key="1">
    <source>
        <dbReference type="SAM" id="SignalP"/>
    </source>
</evidence>
<organism evidence="2 3">
    <name type="scientific">Silvanigrella paludirubra</name>
    <dbReference type="NCBI Taxonomy" id="2499159"/>
    <lineage>
        <taxon>Bacteria</taxon>
        <taxon>Pseudomonadati</taxon>
        <taxon>Bdellovibrionota</taxon>
        <taxon>Oligoflexia</taxon>
        <taxon>Silvanigrellales</taxon>
        <taxon>Silvanigrellaceae</taxon>
        <taxon>Silvanigrella</taxon>
    </lineage>
</organism>
<sequence>MKVLKIFLFSSLFLNSISWANIPTWAQKTGENKKKDHIVIPCQGIGPSLDLARTEAKNSCIHSIQNRLNVEYTDKSYIIEDEKQIVFHREIASQTKYENLVCNQLNEEIESFHDHYSVWIQCEYDLSKIKVKKLNENNNNLNTKNIKKDNSWIQNRGELATPLLSNNNIIHNKSVYSSSKIINISVIPQCSQLLIRGKKSSRIVDCNTNPISVLISPEETQIIVRSVSGYLPKTIQLSETRNKDENVQVILDRG</sequence>
<evidence type="ECO:0000313" key="2">
    <source>
        <dbReference type="EMBL" id="KAB8040823.1"/>
    </source>
</evidence>
<reference evidence="2 3" key="1">
    <citation type="submission" date="2019-10" db="EMBL/GenBank/DDBJ databases">
        <title>New species of Slilvanegrellaceae.</title>
        <authorList>
            <person name="Pitt A."/>
            <person name="Hahn M.W."/>
        </authorList>
    </citation>
    <scope>NUCLEOTIDE SEQUENCE [LARGE SCALE GENOMIC DNA]</scope>
    <source>
        <strain evidence="2 3">SP-Ram-0.45-NSY-1</strain>
    </source>
</reference>
<accession>A0A6N6VWG9</accession>
<comment type="caution">
    <text evidence="2">The sequence shown here is derived from an EMBL/GenBank/DDBJ whole genome shotgun (WGS) entry which is preliminary data.</text>
</comment>
<name>A0A6N6VWG9_9BACT</name>
<dbReference type="AlphaFoldDB" id="A0A6N6VWG9"/>
<dbReference type="RefSeq" id="WP_153418341.1">
    <property type="nucleotide sequence ID" value="NZ_WFLM01000001.1"/>
</dbReference>
<keyword evidence="3" id="KW-1185">Reference proteome</keyword>
<dbReference type="Proteomes" id="UP000437748">
    <property type="component" value="Unassembled WGS sequence"/>
</dbReference>
<protein>
    <submittedName>
        <fullName evidence="2">Uncharacterized protein</fullName>
    </submittedName>
</protein>
<gene>
    <name evidence="2" type="ORF">GCL60_02535</name>
</gene>